<dbReference type="SUPFAM" id="SSF46955">
    <property type="entry name" value="Putative DNA-binding domain"/>
    <property type="match status" value="1"/>
</dbReference>
<dbReference type="InterPro" id="IPR009061">
    <property type="entry name" value="DNA-bd_dom_put_sf"/>
</dbReference>
<dbReference type="OrthoDB" id="5242095at2"/>
<dbReference type="PROSITE" id="PS50937">
    <property type="entry name" value="HTH_MERR_2"/>
    <property type="match status" value="1"/>
</dbReference>
<sequence>MRIGELSTRTGVSVRSLRYYEQQLLVEPQRTSAGHRIYVI</sequence>
<name>A0A558GQX6_PAENT</name>
<dbReference type="AlphaFoldDB" id="A0A558GQX6"/>
<protein>
    <submittedName>
        <fullName evidence="2">MerR family DNA-binding transcriptional regulator</fullName>
    </submittedName>
</protein>
<evidence type="ECO:0000259" key="1">
    <source>
        <dbReference type="PROSITE" id="PS50937"/>
    </source>
</evidence>
<dbReference type="Gene3D" id="1.10.1660.10">
    <property type="match status" value="1"/>
</dbReference>
<gene>
    <name evidence="2" type="ORF">FQP90_19345</name>
</gene>
<dbReference type="InterPro" id="IPR000551">
    <property type="entry name" value="MerR-type_HTH_dom"/>
</dbReference>
<dbReference type="Proteomes" id="UP000316500">
    <property type="component" value="Unassembled WGS sequence"/>
</dbReference>
<feature type="domain" description="HTH merR-type" evidence="1">
    <location>
        <begin position="1"/>
        <end position="40"/>
    </location>
</feature>
<keyword evidence="2" id="KW-0238">DNA-binding</keyword>
<dbReference type="Pfam" id="PF00376">
    <property type="entry name" value="MerR"/>
    <property type="match status" value="1"/>
</dbReference>
<reference evidence="2 3" key="1">
    <citation type="submission" date="2019-07" db="EMBL/GenBank/DDBJ databases">
        <title>Diversity of Bacteria from Kongsfjorden, Arctic.</title>
        <authorList>
            <person name="Yu Y."/>
        </authorList>
    </citation>
    <scope>NUCLEOTIDE SEQUENCE [LARGE SCALE GENOMIC DNA]</scope>
    <source>
        <strain evidence="2 3">SM1928</strain>
    </source>
</reference>
<dbReference type="GO" id="GO:0006355">
    <property type="term" value="P:regulation of DNA-templated transcription"/>
    <property type="evidence" value="ECO:0007669"/>
    <property type="project" value="InterPro"/>
</dbReference>
<dbReference type="GO" id="GO:0003677">
    <property type="term" value="F:DNA binding"/>
    <property type="evidence" value="ECO:0007669"/>
    <property type="project" value="UniProtKB-KW"/>
</dbReference>
<evidence type="ECO:0000313" key="3">
    <source>
        <dbReference type="Proteomes" id="UP000316500"/>
    </source>
</evidence>
<evidence type="ECO:0000313" key="2">
    <source>
        <dbReference type="EMBL" id="TVU59258.1"/>
    </source>
</evidence>
<organism evidence="2 3">
    <name type="scientific">Paenarthrobacter nitroguajacolicus</name>
    <name type="common">Arthrobacter nitroguajacolicus</name>
    <dbReference type="NCBI Taxonomy" id="211146"/>
    <lineage>
        <taxon>Bacteria</taxon>
        <taxon>Bacillati</taxon>
        <taxon>Actinomycetota</taxon>
        <taxon>Actinomycetes</taxon>
        <taxon>Micrococcales</taxon>
        <taxon>Micrococcaceae</taxon>
        <taxon>Paenarthrobacter</taxon>
    </lineage>
</organism>
<proteinExistence type="predicted"/>
<accession>A0A558GQX6</accession>
<dbReference type="EMBL" id="VNFK01000019">
    <property type="protein sequence ID" value="TVU59258.1"/>
    <property type="molecule type" value="Genomic_DNA"/>
</dbReference>
<comment type="caution">
    <text evidence="2">The sequence shown here is derived from an EMBL/GenBank/DDBJ whole genome shotgun (WGS) entry which is preliminary data.</text>
</comment>